<accession>A0AAV7M0G4</accession>
<name>A0AAV7M0G4_PLEWA</name>
<proteinExistence type="predicted"/>
<reference evidence="1" key="1">
    <citation type="journal article" date="2022" name="bioRxiv">
        <title>Sequencing and chromosome-scale assembly of the giantPleurodeles waltlgenome.</title>
        <authorList>
            <person name="Brown T."/>
            <person name="Elewa A."/>
            <person name="Iarovenko S."/>
            <person name="Subramanian E."/>
            <person name="Araus A.J."/>
            <person name="Petzold A."/>
            <person name="Susuki M."/>
            <person name="Suzuki K.-i.T."/>
            <person name="Hayashi T."/>
            <person name="Toyoda A."/>
            <person name="Oliveira C."/>
            <person name="Osipova E."/>
            <person name="Leigh N.D."/>
            <person name="Simon A."/>
            <person name="Yun M.H."/>
        </authorList>
    </citation>
    <scope>NUCLEOTIDE SEQUENCE</scope>
    <source>
        <strain evidence="1">20211129_DDA</strain>
        <tissue evidence="1">Liver</tissue>
    </source>
</reference>
<sequence>MNPDWWGKGPLPDPCGVQRLAAVRRGPLAPPRVRQAAAERAHQEMDIYQKGVLMSKPAVLQYCKTPKREAREIKFCQCTE</sequence>
<dbReference type="AlphaFoldDB" id="A0AAV7M0G4"/>
<dbReference type="EMBL" id="JANPWB010000014">
    <property type="protein sequence ID" value="KAJ1097276.1"/>
    <property type="molecule type" value="Genomic_DNA"/>
</dbReference>
<protein>
    <submittedName>
        <fullName evidence="1">Uncharacterized protein</fullName>
    </submittedName>
</protein>
<dbReference type="Proteomes" id="UP001066276">
    <property type="component" value="Chromosome 10"/>
</dbReference>
<evidence type="ECO:0000313" key="1">
    <source>
        <dbReference type="EMBL" id="KAJ1097276.1"/>
    </source>
</evidence>
<organism evidence="1 2">
    <name type="scientific">Pleurodeles waltl</name>
    <name type="common">Iberian ribbed newt</name>
    <dbReference type="NCBI Taxonomy" id="8319"/>
    <lineage>
        <taxon>Eukaryota</taxon>
        <taxon>Metazoa</taxon>
        <taxon>Chordata</taxon>
        <taxon>Craniata</taxon>
        <taxon>Vertebrata</taxon>
        <taxon>Euteleostomi</taxon>
        <taxon>Amphibia</taxon>
        <taxon>Batrachia</taxon>
        <taxon>Caudata</taxon>
        <taxon>Salamandroidea</taxon>
        <taxon>Salamandridae</taxon>
        <taxon>Pleurodelinae</taxon>
        <taxon>Pleurodeles</taxon>
    </lineage>
</organism>
<evidence type="ECO:0000313" key="2">
    <source>
        <dbReference type="Proteomes" id="UP001066276"/>
    </source>
</evidence>
<gene>
    <name evidence="1" type="ORF">NDU88_002401</name>
</gene>
<comment type="caution">
    <text evidence="1">The sequence shown here is derived from an EMBL/GenBank/DDBJ whole genome shotgun (WGS) entry which is preliminary data.</text>
</comment>
<keyword evidence="2" id="KW-1185">Reference proteome</keyword>